<comment type="caution">
    <text evidence="2">The sequence shown here is derived from an EMBL/GenBank/DDBJ whole genome shotgun (WGS) entry which is preliminary data.</text>
</comment>
<feature type="compositionally biased region" description="Basic and acidic residues" evidence="1">
    <location>
        <begin position="37"/>
        <end position="46"/>
    </location>
</feature>
<dbReference type="EMBL" id="JBHTJT010000008">
    <property type="protein sequence ID" value="MFD0979971.1"/>
    <property type="molecule type" value="Genomic_DNA"/>
</dbReference>
<dbReference type="RefSeq" id="WP_386074293.1">
    <property type="nucleotide sequence ID" value="NZ_JBHTJT010000008.1"/>
</dbReference>
<organism evidence="2 3">
    <name type="scientific">Tropicimonas aquimaris</name>
    <dbReference type="NCBI Taxonomy" id="914152"/>
    <lineage>
        <taxon>Bacteria</taxon>
        <taxon>Pseudomonadati</taxon>
        <taxon>Pseudomonadota</taxon>
        <taxon>Alphaproteobacteria</taxon>
        <taxon>Rhodobacterales</taxon>
        <taxon>Roseobacteraceae</taxon>
        <taxon>Tropicimonas</taxon>
    </lineage>
</organism>
<keyword evidence="3" id="KW-1185">Reference proteome</keyword>
<protein>
    <submittedName>
        <fullName evidence="2">Uncharacterized protein</fullName>
    </submittedName>
</protein>
<sequence length="121" mass="13644">MVAASRRPARYCSSITGCSSGVLGRRRSPKPTSSIQRFEDKHDLLRRPAANSGATPRYDWDDAFLAEMLRIHEQGVPATQAEWIGRIQEWFAVNSKSGEVPDERTIRRRLTPAWKSLSMSA</sequence>
<evidence type="ECO:0000313" key="3">
    <source>
        <dbReference type="Proteomes" id="UP001597108"/>
    </source>
</evidence>
<accession>A0ABW3IPV7</accession>
<name>A0ABW3IPV7_9RHOB</name>
<gene>
    <name evidence="2" type="ORF">ACFQ2S_09930</name>
</gene>
<evidence type="ECO:0000256" key="1">
    <source>
        <dbReference type="SAM" id="MobiDB-lite"/>
    </source>
</evidence>
<dbReference type="Proteomes" id="UP001597108">
    <property type="component" value="Unassembled WGS sequence"/>
</dbReference>
<reference evidence="3" key="1">
    <citation type="journal article" date="2019" name="Int. J. Syst. Evol. Microbiol.">
        <title>The Global Catalogue of Microorganisms (GCM) 10K type strain sequencing project: providing services to taxonomists for standard genome sequencing and annotation.</title>
        <authorList>
            <consortium name="The Broad Institute Genomics Platform"/>
            <consortium name="The Broad Institute Genome Sequencing Center for Infectious Disease"/>
            <person name="Wu L."/>
            <person name="Ma J."/>
        </authorList>
    </citation>
    <scope>NUCLEOTIDE SEQUENCE [LARGE SCALE GENOMIC DNA]</scope>
    <source>
        <strain evidence="3">CCUG 60524</strain>
    </source>
</reference>
<feature type="region of interest" description="Disordered" evidence="1">
    <location>
        <begin position="22"/>
        <end position="57"/>
    </location>
</feature>
<proteinExistence type="predicted"/>
<evidence type="ECO:0000313" key="2">
    <source>
        <dbReference type="EMBL" id="MFD0979971.1"/>
    </source>
</evidence>